<organism evidence="1 2">
    <name type="scientific">Corynebacterium glucuronolyticum</name>
    <dbReference type="NCBI Taxonomy" id="39791"/>
    <lineage>
        <taxon>Bacteria</taxon>
        <taxon>Bacillati</taxon>
        <taxon>Actinomycetota</taxon>
        <taxon>Actinomycetes</taxon>
        <taxon>Mycobacteriales</taxon>
        <taxon>Corynebacteriaceae</taxon>
        <taxon>Corynebacterium</taxon>
    </lineage>
</organism>
<dbReference type="Proteomes" id="UP000596145">
    <property type="component" value="Chromosome"/>
</dbReference>
<accession>A0A7T4EI55</accession>
<reference evidence="1 2" key="1">
    <citation type="submission" date="2020-12" db="EMBL/GenBank/DDBJ databases">
        <title>FDA dAtabase for Regulatory Grade micrObial Sequences (FDA-ARGOS): Supporting development and validation of Infectious Disease Dx tests.</title>
        <authorList>
            <person name="Sproer C."/>
            <person name="Gronow S."/>
            <person name="Severitt S."/>
            <person name="Schroder I."/>
            <person name="Tallon L."/>
            <person name="Sadzewicz L."/>
            <person name="Zhao X."/>
            <person name="Boylan J."/>
            <person name="Ott S."/>
            <person name="Bowen H."/>
            <person name="Vavikolanu K."/>
            <person name="Mehta A."/>
            <person name="Aluvathingal J."/>
            <person name="Nadendla S."/>
            <person name="Lowell S."/>
            <person name="Myers T."/>
            <person name="Yan Y."/>
            <person name="Sichtig H."/>
        </authorList>
    </citation>
    <scope>NUCLEOTIDE SEQUENCE [LARGE SCALE GENOMIC DNA]</scope>
    <source>
        <strain evidence="1 2">FDAARGOS_1053</strain>
    </source>
</reference>
<gene>
    <name evidence="1" type="ORF">I6I10_08740</name>
</gene>
<evidence type="ECO:0000313" key="2">
    <source>
        <dbReference type="Proteomes" id="UP000596145"/>
    </source>
</evidence>
<name>A0A7T4EI55_9CORY</name>
<proteinExistence type="predicted"/>
<dbReference type="EMBL" id="CP066007">
    <property type="protein sequence ID" value="QQB47816.1"/>
    <property type="molecule type" value="Genomic_DNA"/>
</dbReference>
<dbReference type="GeneID" id="92760234"/>
<evidence type="ECO:0000313" key="1">
    <source>
        <dbReference type="EMBL" id="QQB47816.1"/>
    </source>
</evidence>
<dbReference type="AlphaFoldDB" id="A0A7T4EI55"/>
<dbReference type="RefSeq" id="WP_159447581.1">
    <property type="nucleotide sequence ID" value="NZ_CP066007.1"/>
</dbReference>
<sequence length="51" mass="5610">MAMPDPAAVSGWNGPVPLGRSNRRYHACVAKVVVLHPFFGREKRSGYERAA</sequence>
<protein>
    <submittedName>
        <fullName evidence="1">Uncharacterized protein</fullName>
    </submittedName>
</protein>